<reference evidence="7 8" key="1">
    <citation type="journal article" date="2017" name="Arch. Microbiol.">
        <title>Mariprofundus micogutta sp. nov., a novel iron-oxidizing zetaproteobacterium isolated from a deep-sea hydrothermal field at the Bayonnaise knoll of the Izu-Ogasawara arc, and a description of Mariprofundales ord. nov. and Zetaproteobacteria classis nov.</title>
        <authorList>
            <person name="Makita H."/>
            <person name="Tanaka E."/>
            <person name="Mitsunobu S."/>
            <person name="Miyazaki M."/>
            <person name="Nunoura T."/>
            <person name="Uematsu K."/>
            <person name="Takaki Y."/>
            <person name="Nishi S."/>
            <person name="Shimamura S."/>
            <person name="Takai K."/>
        </authorList>
    </citation>
    <scope>NUCLEOTIDE SEQUENCE [LARGE SCALE GENOMIC DNA]</scope>
    <source>
        <strain evidence="7 8">ET2</strain>
    </source>
</reference>
<evidence type="ECO:0000256" key="6">
    <source>
        <dbReference type="SAM" id="Phobius"/>
    </source>
</evidence>
<evidence type="ECO:0000256" key="4">
    <source>
        <dbReference type="ARBA" id="ARBA00022989"/>
    </source>
</evidence>
<comment type="subcellular location">
    <subcellularLocation>
        <location evidence="1">Cell membrane</location>
        <topology evidence="1">Multi-pass membrane protein</topology>
    </subcellularLocation>
</comment>
<keyword evidence="3 6" id="KW-0812">Transmembrane</keyword>
<name>A0A1L8CPL4_9PROT</name>
<evidence type="ECO:0000313" key="7">
    <source>
        <dbReference type="EMBL" id="GAV20848.1"/>
    </source>
</evidence>
<accession>A0A1L8CPL4</accession>
<dbReference type="AlphaFoldDB" id="A0A1L8CPL4"/>
<feature type="transmembrane region" description="Helical" evidence="6">
    <location>
        <begin position="36"/>
        <end position="52"/>
    </location>
</feature>
<evidence type="ECO:0000256" key="2">
    <source>
        <dbReference type="ARBA" id="ARBA00022475"/>
    </source>
</evidence>
<keyword evidence="8" id="KW-1185">Reference proteome</keyword>
<dbReference type="RefSeq" id="WP_072660149.1">
    <property type="nucleotide sequence ID" value="NZ_BDFD01000016.1"/>
</dbReference>
<feature type="transmembrane region" description="Helical" evidence="6">
    <location>
        <begin position="12"/>
        <end position="30"/>
    </location>
</feature>
<sequence>MALEESTAFATVFRIQIIAGAFGLACLVLTGQSEHFLSMLYGLILMIGNAWWLASRLEGTRDLSVEAGQRSLYAGAALRFVALIAALLVSQVFGLHLLVVALGMFVAQAAVFVAAMMKFKKESKGEGLG</sequence>
<evidence type="ECO:0000256" key="5">
    <source>
        <dbReference type="ARBA" id="ARBA00023136"/>
    </source>
</evidence>
<evidence type="ECO:0000313" key="8">
    <source>
        <dbReference type="Proteomes" id="UP000231632"/>
    </source>
</evidence>
<keyword evidence="4 6" id="KW-1133">Transmembrane helix</keyword>
<dbReference type="GO" id="GO:0005886">
    <property type="term" value="C:plasma membrane"/>
    <property type="evidence" value="ECO:0007669"/>
    <property type="project" value="UniProtKB-SubCell"/>
</dbReference>
<dbReference type="STRING" id="1921010.MMIC_P1823"/>
<organism evidence="7 8">
    <name type="scientific">Mariprofundus micogutta</name>
    <dbReference type="NCBI Taxonomy" id="1921010"/>
    <lineage>
        <taxon>Bacteria</taxon>
        <taxon>Pseudomonadati</taxon>
        <taxon>Pseudomonadota</taxon>
        <taxon>Candidatius Mariprofundia</taxon>
        <taxon>Mariprofundales</taxon>
        <taxon>Mariprofundaceae</taxon>
        <taxon>Mariprofundus</taxon>
    </lineage>
</organism>
<dbReference type="InterPro" id="IPR005598">
    <property type="entry name" value="ATP_synth_I"/>
</dbReference>
<dbReference type="OrthoDB" id="9905367at2"/>
<evidence type="ECO:0000256" key="3">
    <source>
        <dbReference type="ARBA" id="ARBA00022692"/>
    </source>
</evidence>
<dbReference type="Proteomes" id="UP000231632">
    <property type="component" value="Unassembled WGS sequence"/>
</dbReference>
<comment type="caution">
    <text evidence="7">The sequence shown here is derived from an EMBL/GenBank/DDBJ whole genome shotgun (WGS) entry which is preliminary data.</text>
</comment>
<evidence type="ECO:0000256" key="1">
    <source>
        <dbReference type="ARBA" id="ARBA00004651"/>
    </source>
</evidence>
<keyword evidence="2" id="KW-1003">Cell membrane</keyword>
<dbReference type="EMBL" id="BDFD01000016">
    <property type="protein sequence ID" value="GAV20848.1"/>
    <property type="molecule type" value="Genomic_DNA"/>
</dbReference>
<proteinExistence type="predicted"/>
<feature type="transmembrane region" description="Helical" evidence="6">
    <location>
        <begin position="95"/>
        <end position="115"/>
    </location>
</feature>
<gene>
    <name evidence="7" type="ORF">MMIC_P1823</name>
</gene>
<dbReference type="Pfam" id="PF03899">
    <property type="entry name" value="ATP-synt_I"/>
    <property type="match status" value="1"/>
</dbReference>
<keyword evidence="5 6" id="KW-0472">Membrane</keyword>
<protein>
    <submittedName>
        <fullName evidence="7">ATP synthase I chain</fullName>
    </submittedName>
</protein>